<evidence type="ECO:0000256" key="2">
    <source>
        <dbReference type="ARBA" id="ARBA00022475"/>
    </source>
</evidence>
<feature type="transmembrane region" description="Helical" evidence="6">
    <location>
        <begin position="30"/>
        <end position="50"/>
    </location>
</feature>
<reference evidence="8" key="1">
    <citation type="submission" date="2016-06" db="EMBL/GenBank/DDBJ databases">
        <title>Draft genome sequence of Desulfoplanes formicivorans strain Pf12B.</title>
        <authorList>
            <person name="Watanabe M."/>
            <person name="Kojima H."/>
            <person name="Fukui M."/>
        </authorList>
    </citation>
    <scope>NUCLEOTIDE SEQUENCE [LARGE SCALE GENOMIC DNA]</scope>
    <source>
        <strain evidence="8">Pf12B</strain>
    </source>
</reference>
<keyword evidence="8" id="KW-1185">Reference proteome</keyword>
<feature type="transmembrane region" description="Helical" evidence="6">
    <location>
        <begin position="129"/>
        <end position="153"/>
    </location>
</feature>
<comment type="subcellular location">
    <subcellularLocation>
        <location evidence="1">Cell membrane</location>
        <topology evidence="1">Multi-pass membrane protein</topology>
    </subcellularLocation>
</comment>
<keyword evidence="3 6" id="KW-0812">Transmembrane</keyword>
<dbReference type="CDD" id="cd06581">
    <property type="entry name" value="TM_PBP1_LivM_like"/>
    <property type="match status" value="1"/>
</dbReference>
<dbReference type="PANTHER" id="PTHR30482:SF10">
    <property type="entry name" value="HIGH-AFFINITY BRANCHED-CHAIN AMINO ACID TRANSPORT PROTEIN BRAE"/>
    <property type="match status" value="1"/>
</dbReference>
<keyword evidence="2" id="KW-1003">Cell membrane</keyword>
<feature type="transmembrane region" description="Helical" evidence="6">
    <location>
        <begin position="62"/>
        <end position="80"/>
    </location>
</feature>
<keyword evidence="5 6" id="KW-0472">Membrane</keyword>
<proteinExistence type="predicted"/>
<evidence type="ECO:0000256" key="4">
    <source>
        <dbReference type="ARBA" id="ARBA00022989"/>
    </source>
</evidence>
<protein>
    <submittedName>
        <fullName evidence="7">Branched-chain amino acid ABC transporter permease</fullName>
    </submittedName>
</protein>
<evidence type="ECO:0000256" key="3">
    <source>
        <dbReference type="ARBA" id="ARBA00022692"/>
    </source>
</evidence>
<evidence type="ECO:0000256" key="1">
    <source>
        <dbReference type="ARBA" id="ARBA00004651"/>
    </source>
</evidence>
<dbReference type="Pfam" id="PF02653">
    <property type="entry name" value="BPD_transp_2"/>
    <property type="match status" value="1"/>
</dbReference>
<dbReference type="RefSeq" id="WP_069859451.1">
    <property type="nucleotide sequence ID" value="NZ_BDFE01000017.1"/>
</dbReference>
<dbReference type="PANTHER" id="PTHR30482">
    <property type="entry name" value="HIGH-AFFINITY BRANCHED-CHAIN AMINO ACID TRANSPORT SYSTEM PERMEASE"/>
    <property type="match status" value="1"/>
</dbReference>
<dbReference type="GO" id="GO:0015658">
    <property type="term" value="F:branched-chain amino acid transmembrane transporter activity"/>
    <property type="evidence" value="ECO:0007669"/>
    <property type="project" value="InterPro"/>
</dbReference>
<gene>
    <name evidence="7" type="ORF">DPF_1899</name>
</gene>
<comment type="caution">
    <text evidence="7">The sequence shown here is derived from an EMBL/GenBank/DDBJ whole genome shotgun (WGS) entry which is preliminary data.</text>
</comment>
<dbReference type="InterPro" id="IPR043428">
    <property type="entry name" value="LivM-like"/>
</dbReference>
<dbReference type="GO" id="GO:0005886">
    <property type="term" value="C:plasma membrane"/>
    <property type="evidence" value="ECO:0007669"/>
    <property type="project" value="UniProtKB-SubCell"/>
</dbReference>
<evidence type="ECO:0000313" key="8">
    <source>
        <dbReference type="Proteomes" id="UP000095200"/>
    </source>
</evidence>
<sequence>MQKYSVPFLVVVLLVGLVACAQTGFMDLYIQSIVLFMGINIILSSSLNIVNGYMGEFACGHAAFMAVGAYVSSTLNVWLFTQDKFFGPPVLSPDLALYFFPVVLLAGGVVAALAGILIAIPSFKTRGDYLAIITIAANYIVTSTIINMDSIGGARGFMGMKKILFAMSDTVDLPWILIWVVISTVLTIWIIRRFVSSTYGKGIIAICQDEVAAEIMSVNTNKMKLIAFMLSSGLAGIAGGLYAHILGYINPGSFGILKSTECLVMVYLGGMGSLSGSVISAILFTLLLEVLRFVIPWMDTVMHWAYLLPDGYHLSQVWKWVFIPMILILLMQFRPEGIMGNRELSDFFPKLKKFYSFK</sequence>
<feature type="transmembrane region" description="Helical" evidence="6">
    <location>
        <begin position="95"/>
        <end position="120"/>
    </location>
</feature>
<feature type="transmembrane region" description="Helical" evidence="6">
    <location>
        <begin position="225"/>
        <end position="245"/>
    </location>
</feature>
<feature type="transmembrane region" description="Helical" evidence="6">
    <location>
        <begin position="173"/>
        <end position="191"/>
    </location>
</feature>
<dbReference type="OrthoDB" id="9780757at2"/>
<dbReference type="EMBL" id="BDFE01000017">
    <property type="protein sequence ID" value="GAU09179.1"/>
    <property type="molecule type" value="Genomic_DNA"/>
</dbReference>
<organism evidence="7 8">
    <name type="scientific">Desulfoplanes formicivorans</name>
    <dbReference type="NCBI Taxonomy" id="1592317"/>
    <lineage>
        <taxon>Bacteria</taxon>
        <taxon>Pseudomonadati</taxon>
        <taxon>Thermodesulfobacteriota</taxon>
        <taxon>Desulfovibrionia</taxon>
        <taxon>Desulfovibrionales</taxon>
        <taxon>Desulfoplanaceae</taxon>
        <taxon>Desulfoplanes</taxon>
    </lineage>
</organism>
<dbReference type="InterPro" id="IPR001851">
    <property type="entry name" value="ABC_transp_permease"/>
</dbReference>
<dbReference type="AlphaFoldDB" id="A0A194AKE0"/>
<evidence type="ECO:0000256" key="5">
    <source>
        <dbReference type="ARBA" id="ARBA00023136"/>
    </source>
</evidence>
<keyword evidence="4 6" id="KW-1133">Transmembrane helix</keyword>
<dbReference type="PROSITE" id="PS51257">
    <property type="entry name" value="PROKAR_LIPOPROTEIN"/>
    <property type="match status" value="1"/>
</dbReference>
<evidence type="ECO:0000313" key="7">
    <source>
        <dbReference type="EMBL" id="GAU09179.1"/>
    </source>
</evidence>
<name>A0A194AKE0_9BACT</name>
<accession>A0A194AKE0</accession>
<evidence type="ECO:0000256" key="6">
    <source>
        <dbReference type="SAM" id="Phobius"/>
    </source>
</evidence>
<dbReference type="Proteomes" id="UP000095200">
    <property type="component" value="Unassembled WGS sequence"/>
</dbReference>
<dbReference type="STRING" id="1592317.DPF_1899"/>